<dbReference type="SUPFAM" id="SSF50998">
    <property type="entry name" value="Quinoprotein alcohol dehydrogenase-like"/>
    <property type="match status" value="1"/>
</dbReference>
<dbReference type="Pfam" id="PF20703">
    <property type="entry name" value="nSTAND1"/>
    <property type="match status" value="1"/>
</dbReference>
<dbReference type="Gene3D" id="3.40.50.300">
    <property type="entry name" value="P-loop containing nucleotide triphosphate hydrolases"/>
    <property type="match status" value="1"/>
</dbReference>
<feature type="domain" description="Novel STAND NTPase 1" evidence="2">
    <location>
        <begin position="224"/>
        <end position="619"/>
    </location>
</feature>
<dbReference type="Pfam" id="PF13365">
    <property type="entry name" value="Trypsin_2"/>
    <property type="match status" value="1"/>
</dbReference>
<keyword evidence="1" id="KW-0472">Membrane</keyword>
<feature type="transmembrane region" description="Helical" evidence="1">
    <location>
        <begin position="666"/>
        <end position="687"/>
    </location>
</feature>
<dbReference type="InterPro" id="IPR011047">
    <property type="entry name" value="Quinoprotein_ADH-like_sf"/>
</dbReference>
<dbReference type="Gene3D" id="2.130.10.10">
    <property type="entry name" value="YVTN repeat-like/Quinoprotein amine dehydrogenase"/>
    <property type="match status" value="2"/>
</dbReference>
<reference evidence="3" key="1">
    <citation type="submission" date="2023-10" db="EMBL/GenBank/DDBJ databases">
        <title>Complete genome sequence of Streptomyces sp. JL1001.</title>
        <authorList>
            <person name="Jiang L."/>
        </authorList>
    </citation>
    <scope>NUCLEOTIDE SEQUENCE</scope>
    <source>
        <strain evidence="3">JL1001</strain>
    </source>
</reference>
<dbReference type="InterPro" id="IPR049052">
    <property type="entry name" value="nSTAND1"/>
</dbReference>
<proteinExistence type="predicted"/>
<dbReference type="InterPro" id="IPR015943">
    <property type="entry name" value="WD40/YVTN_repeat-like_dom_sf"/>
</dbReference>
<evidence type="ECO:0000313" key="3">
    <source>
        <dbReference type="EMBL" id="XCN16084.1"/>
    </source>
</evidence>
<dbReference type="EMBL" id="CP136798">
    <property type="protein sequence ID" value="XCN16084.1"/>
    <property type="molecule type" value="Genomic_DNA"/>
</dbReference>
<gene>
    <name evidence="3" type="ORF">R1Y80_21725</name>
</gene>
<organism evidence="3">
    <name type="scientific">Streptomyces sp. JL1001</name>
    <dbReference type="NCBI Taxonomy" id="3078227"/>
    <lineage>
        <taxon>Bacteria</taxon>
        <taxon>Bacillati</taxon>
        <taxon>Actinomycetota</taxon>
        <taxon>Actinomycetes</taxon>
        <taxon>Kitasatosporales</taxon>
        <taxon>Streptomycetaceae</taxon>
        <taxon>Streptomyces</taxon>
    </lineage>
</organism>
<evidence type="ECO:0000259" key="2">
    <source>
        <dbReference type="Pfam" id="PF20703"/>
    </source>
</evidence>
<dbReference type="CDD" id="cd00267">
    <property type="entry name" value="ABC_ATPase"/>
    <property type="match status" value="1"/>
</dbReference>
<dbReference type="SUPFAM" id="SSF63829">
    <property type="entry name" value="Calcium-dependent phosphotriesterase"/>
    <property type="match status" value="1"/>
</dbReference>
<dbReference type="RefSeq" id="WP_354597743.1">
    <property type="nucleotide sequence ID" value="NZ_CP136798.1"/>
</dbReference>
<protein>
    <submittedName>
        <fullName evidence="3">Trypsin-like peptidase domain-containing protein</fullName>
    </submittedName>
</protein>
<evidence type="ECO:0000256" key="1">
    <source>
        <dbReference type="SAM" id="Phobius"/>
    </source>
</evidence>
<dbReference type="InterPro" id="IPR009003">
    <property type="entry name" value="Peptidase_S1_PA"/>
</dbReference>
<keyword evidence="1" id="KW-0812">Transmembrane</keyword>
<name>A0AAU8KLX3_9ACTN</name>
<dbReference type="InterPro" id="IPR027417">
    <property type="entry name" value="P-loop_NTPase"/>
</dbReference>
<sequence>MTAAGTRTDALEAGVLQIRDRRGEPVGLGFLVTDELALTCAHVVSAALGTGHGTEPSADDRIDVTLPLLRAPALGVPDSAPPITASVEHWVPPQPSGAGDVAVLRLGARVRGSRPIRLVDEPDVWKHPARVFGFPAGRPGGVWHAALLRARQAHGWIQADLAEGGYRVSGGFSGSPVWDDELRGIVGMMAVAEEGEPPASYLIPTAGLLDAWPGLRPLVLPPSPFRSLTAFQESDAALFHGRRTESDQVARMVSRERWTAIVGPSGSGKSSLARAGVVPRLRRDGTSVIVLRPSAGSSPVARLAQELLALLEPGLSGTERLDRAPALGRALTGRRPLADVVPLLLDRQGTRRLLIVIDQFEELLAREATAVDELAAVLFDEALPDTVRILTTLRADFLGTVLDHPGLGHAFDGRRAYALGPMSTGSLRDIITLPVEAVPGVHYEPHLVDRILADTGAEPGALPLLGFALDELWREQQEAHGTLTHEAYENIGGVAGALHDHLVEVWAAHVPEADEAAARRLFTQLIRVPLESGGVTRRVVTRTELDAGAWDVAQRLAVTRLLVTGRDARGTETVELAHEALISTWDKLADRAAEDRSFLVWRESLRHDMRRWTAAGRPPDLLPSVDALAGAKPWLDTRGAEIAAAEHEFLELGSAHHRSRGRRRRAVRSGFGILIVLAVLFGGMFAYTRQQSEERQALADSRSLTQFSQDQAEFDPALSVKLALAAYATAPTQEARSQLLRQHLGLSGSTRVLSGLLGTVRQFRTSRDGDVVFARSTLGRATLFVNSLTDGMRVEHFPRKAVSMVMVSADGSRAAFIGDDGSAGWFEVRPDADRIIGPVHELPSVKNLLHYPYASGSGFAMSLDGRMVAARTEDELVWWDLDRDTAGARVPLPAEAAGKLWIGPGNRTLLVATSAYDRNRTDAGLIEVDRATGKTRTVTRAADQILVSGDRKTAASCLNGKSGMTITLRRISDGAELGRYAHGDHATCTMRSIDPTGHRVATGDGRRLSLVDLSRSELISESTQLDGVTESSEDLVTNRGRILVAGNSDSLINYVELPTVPNVLKVSEQKLSADGTKQISLVEEGASLQVHSVTAVAVDPPLAEVKRPRPYWLPKDGYQLVLDTERTLLADWVAKDTIVIRSTSTLRETARITVPAPPSPADLRYFFDRDKRLVTVSGTLVQQWDTRTGEERARFDIKTLTSGGRADADPPTTHVSRYPEDDQVAVLVWGDPRLRIVDLTTGTTEATVKVPIDAVAVQVDPSARYLAFLRSGGMVELWRRDPLHKELGPLRSIAEDSMKPYVASFIDRKGGFVVAANSSVRVYGVGGRSYRESYDFGRAPSSSMLGEGAYVFRDMTPDGRSVIYQNTDNTGGPLRLDPAEWRRALCKVIGNRTFTADERAGIPVRLPSRPVCP</sequence>
<dbReference type="SUPFAM" id="SSF52540">
    <property type="entry name" value="P-loop containing nucleoside triphosphate hydrolases"/>
    <property type="match status" value="1"/>
</dbReference>
<accession>A0AAU8KLX3</accession>
<keyword evidence="1" id="KW-1133">Transmembrane helix</keyword>
<dbReference type="SUPFAM" id="SSF50494">
    <property type="entry name" value="Trypsin-like serine proteases"/>
    <property type="match status" value="1"/>
</dbReference>